<keyword evidence="3" id="KW-1185">Reference proteome</keyword>
<dbReference type="GO" id="GO:0005524">
    <property type="term" value="F:ATP binding"/>
    <property type="evidence" value="ECO:0007669"/>
    <property type="project" value="InterPro"/>
</dbReference>
<evidence type="ECO:0000313" key="3">
    <source>
        <dbReference type="Proteomes" id="UP000198558"/>
    </source>
</evidence>
<dbReference type="RefSeq" id="WP_157796049.1">
    <property type="nucleotide sequence ID" value="NZ_FOIN01000011.1"/>
</dbReference>
<dbReference type="OrthoDB" id="9781481at2"/>
<evidence type="ECO:0000313" key="2">
    <source>
        <dbReference type="EMBL" id="SET44517.1"/>
    </source>
</evidence>
<dbReference type="PANTHER" id="PTHR37291">
    <property type="entry name" value="5-METHYLCYTOSINE-SPECIFIC RESTRICTION ENZYME B"/>
    <property type="match status" value="1"/>
</dbReference>
<sequence length="478" mass="56505">MTKYFIVTVDSLVDTFSIVKAGSNIYVEFKTNDNNIFNTIEKGDKILGIYNNCVKYIFIMQKVTEKDKIVLKKYLEFDNDIKIDEIYQNYEIKEINKEEFNRIYNEILLNLSIDISYLYELENKEFTLKKNNNIMNEIDYNQIVYGIPGCGKSYHVENKILKEVDKNNNVIRTTFFPDYSNSDFIGQILPFVKDKDVTYKYVPGPFTKSLEKAYKNKNEMFYLVIEEINRGNAAAIFGDVFQLLDRLKKNSDDERVKGDSEYPISNEFIEGYLRQEKVNFTPERIHIPHNLVIIATMNTSDQNVFPLDTAFKRRWKMERITNTWDENHPFANYYIPFTNITWKNFVETINEKMLELTSDGLYLEDKQLGEYFANEEMFIKNKADAYIVNDENEKKLKNFTYKVIEYLYNDVFKFNKDKFFKETTISFNKLCESIIKFNEKKTEYIGMIETCMDVNFDVSNDEGIEDVIIEPTDEVAGE</sequence>
<dbReference type="GO" id="GO:0016887">
    <property type="term" value="F:ATP hydrolysis activity"/>
    <property type="evidence" value="ECO:0007669"/>
    <property type="project" value="InterPro"/>
</dbReference>
<dbReference type="AlphaFoldDB" id="A0A1I0EGU0"/>
<evidence type="ECO:0000259" key="1">
    <source>
        <dbReference type="Pfam" id="PF07728"/>
    </source>
</evidence>
<feature type="domain" description="ATPase dynein-related AAA" evidence="1">
    <location>
        <begin position="143"/>
        <end position="314"/>
    </location>
</feature>
<protein>
    <submittedName>
        <fullName evidence="2">AAA domain (Dynein-related subfamily)</fullName>
    </submittedName>
</protein>
<dbReference type="SUPFAM" id="SSF52540">
    <property type="entry name" value="P-loop containing nucleoside triphosphate hydrolases"/>
    <property type="match status" value="1"/>
</dbReference>
<proteinExistence type="predicted"/>
<dbReference type="InterPro" id="IPR011704">
    <property type="entry name" value="ATPase_dyneun-rel_AAA"/>
</dbReference>
<dbReference type="Pfam" id="PF07728">
    <property type="entry name" value="AAA_5"/>
    <property type="match status" value="1"/>
</dbReference>
<reference evidence="3" key="1">
    <citation type="submission" date="2016-10" db="EMBL/GenBank/DDBJ databases">
        <authorList>
            <person name="Varghese N."/>
            <person name="Submissions S."/>
        </authorList>
    </citation>
    <scope>NUCLEOTIDE SEQUENCE [LARGE SCALE GENOMIC DNA]</scope>
    <source>
        <strain evidence="3">DSM 1551</strain>
    </source>
</reference>
<dbReference type="EMBL" id="FOIN01000011">
    <property type="protein sequence ID" value="SET44517.1"/>
    <property type="molecule type" value="Genomic_DNA"/>
</dbReference>
<dbReference type="InterPro" id="IPR052934">
    <property type="entry name" value="Methyl-DNA_Rec/Restrict_Enz"/>
</dbReference>
<organism evidence="2 3">
    <name type="scientific">Thomasclavelia cocleata</name>
    <dbReference type="NCBI Taxonomy" id="69824"/>
    <lineage>
        <taxon>Bacteria</taxon>
        <taxon>Bacillati</taxon>
        <taxon>Bacillota</taxon>
        <taxon>Erysipelotrichia</taxon>
        <taxon>Erysipelotrichales</taxon>
        <taxon>Coprobacillaceae</taxon>
        <taxon>Thomasclavelia</taxon>
    </lineage>
</organism>
<dbReference type="PANTHER" id="PTHR37291:SF1">
    <property type="entry name" value="TYPE IV METHYL-DIRECTED RESTRICTION ENZYME ECOKMCRB SUBUNIT"/>
    <property type="match status" value="1"/>
</dbReference>
<gene>
    <name evidence="2" type="ORF">SAMN04489758_11133</name>
</gene>
<name>A0A1I0EGU0_9FIRM</name>
<dbReference type="GeneID" id="78288266"/>
<dbReference type="InterPro" id="IPR027417">
    <property type="entry name" value="P-loop_NTPase"/>
</dbReference>
<dbReference type="Proteomes" id="UP000198558">
    <property type="component" value="Unassembled WGS sequence"/>
</dbReference>
<dbReference type="Gene3D" id="3.40.50.300">
    <property type="entry name" value="P-loop containing nucleotide triphosphate hydrolases"/>
    <property type="match status" value="1"/>
</dbReference>
<accession>A0A1I0EGU0</accession>